<keyword evidence="4" id="KW-1185">Reference proteome</keyword>
<dbReference type="AlphaFoldDB" id="A0A401GD83"/>
<dbReference type="InterPro" id="IPR027417">
    <property type="entry name" value="P-loop_NTPase"/>
</dbReference>
<dbReference type="InParanoid" id="A0A401GD83"/>
<dbReference type="Pfam" id="PF00271">
    <property type="entry name" value="Helicase_C"/>
    <property type="match status" value="1"/>
</dbReference>
<dbReference type="Proteomes" id="UP000287166">
    <property type="component" value="Unassembled WGS sequence"/>
</dbReference>
<gene>
    <name evidence="3" type="ORF">SCP_0213470</name>
</gene>
<dbReference type="SUPFAM" id="SSF52540">
    <property type="entry name" value="P-loop containing nucleoside triphosphate hydrolases"/>
    <property type="match status" value="1"/>
</dbReference>
<accession>A0A401GD83</accession>
<dbReference type="RefSeq" id="XP_027611057.1">
    <property type="nucleotide sequence ID" value="XM_027755256.1"/>
</dbReference>
<feature type="region of interest" description="Disordered" evidence="1">
    <location>
        <begin position="105"/>
        <end position="150"/>
    </location>
</feature>
<comment type="caution">
    <text evidence="3">The sequence shown here is derived from an EMBL/GenBank/DDBJ whole genome shotgun (WGS) entry which is preliminary data.</text>
</comment>
<dbReference type="GeneID" id="38777061"/>
<organism evidence="3 4">
    <name type="scientific">Sparassis crispa</name>
    <dbReference type="NCBI Taxonomy" id="139825"/>
    <lineage>
        <taxon>Eukaryota</taxon>
        <taxon>Fungi</taxon>
        <taxon>Dikarya</taxon>
        <taxon>Basidiomycota</taxon>
        <taxon>Agaricomycotina</taxon>
        <taxon>Agaricomycetes</taxon>
        <taxon>Polyporales</taxon>
        <taxon>Sparassidaceae</taxon>
        <taxon>Sparassis</taxon>
    </lineage>
</organism>
<evidence type="ECO:0000313" key="3">
    <source>
        <dbReference type="EMBL" id="GBE80144.1"/>
    </source>
</evidence>
<reference evidence="3 4" key="1">
    <citation type="journal article" date="2018" name="Sci. Rep.">
        <title>Genome sequence of the cauliflower mushroom Sparassis crispa (Hanabiratake) and its association with beneficial usage.</title>
        <authorList>
            <person name="Kiyama R."/>
            <person name="Furutani Y."/>
            <person name="Kawaguchi K."/>
            <person name="Nakanishi T."/>
        </authorList>
    </citation>
    <scope>NUCLEOTIDE SEQUENCE [LARGE SCALE GENOMIC DNA]</scope>
</reference>
<proteinExistence type="predicted"/>
<sequence>MHSINCPECKREGFAALYEREDEQRSAIFVATAVLEVGVNIPGLRRVISYGGSKSASSWIQEGGRPAREPNTHGEAIFYVKKSDIDAAITYVQSEPVDERLLTARDSNAHIGEDDRTASDVEAGAAERRSEGDAFCTDDLAMPGPSENGNDDGEGLCLDYLGWTFVLEASG</sequence>
<evidence type="ECO:0000313" key="4">
    <source>
        <dbReference type="Proteomes" id="UP000287166"/>
    </source>
</evidence>
<name>A0A401GD83_9APHY</name>
<evidence type="ECO:0000256" key="1">
    <source>
        <dbReference type="SAM" id="MobiDB-lite"/>
    </source>
</evidence>
<evidence type="ECO:0000259" key="2">
    <source>
        <dbReference type="PROSITE" id="PS51194"/>
    </source>
</evidence>
<dbReference type="PROSITE" id="PS51194">
    <property type="entry name" value="HELICASE_CTER"/>
    <property type="match status" value="1"/>
</dbReference>
<protein>
    <recommendedName>
        <fullName evidence="2">Helicase C-terminal domain-containing protein</fullName>
    </recommendedName>
</protein>
<dbReference type="OrthoDB" id="2788720at2759"/>
<feature type="domain" description="Helicase C-terminal" evidence="2">
    <location>
        <begin position="1"/>
        <end position="108"/>
    </location>
</feature>
<dbReference type="CDD" id="cd18785">
    <property type="entry name" value="SF2_C"/>
    <property type="match status" value="1"/>
</dbReference>
<dbReference type="Gene3D" id="3.40.50.300">
    <property type="entry name" value="P-loop containing nucleotide triphosphate hydrolases"/>
    <property type="match status" value="1"/>
</dbReference>
<dbReference type="InterPro" id="IPR001650">
    <property type="entry name" value="Helicase_C-like"/>
</dbReference>
<dbReference type="EMBL" id="BFAD01000002">
    <property type="protein sequence ID" value="GBE80144.1"/>
    <property type="molecule type" value="Genomic_DNA"/>
</dbReference>
<feature type="compositionally biased region" description="Basic and acidic residues" evidence="1">
    <location>
        <begin position="105"/>
        <end position="132"/>
    </location>
</feature>